<gene>
    <name evidence="1" type="ORF">H8790_13590</name>
</gene>
<dbReference type="Gene3D" id="2.60.320.10">
    <property type="entry name" value="N-utilization substance G protein NusG, insert domain"/>
    <property type="match status" value="1"/>
</dbReference>
<dbReference type="InterPro" id="IPR038690">
    <property type="entry name" value="NusG_2_sf"/>
</dbReference>
<accession>A0A7G9B4G7</accession>
<dbReference type="Pfam" id="PF07009">
    <property type="entry name" value="NusG_II"/>
    <property type="match status" value="1"/>
</dbReference>
<dbReference type="AlphaFoldDB" id="A0A7G9B4G7"/>
<dbReference type="KEGG" id="ohi:H8790_13590"/>
<dbReference type="EMBL" id="CP060490">
    <property type="protein sequence ID" value="QNL44448.1"/>
    <property type="molecule type" value="Genomic_DNA"/>
</dbReference>
<dbReference type="Proteomes" id="UP000515960">
    <property type="component" value="Chromosome"/>
</dbReference>
<reference evidence="1 2" key="1">
    <citation type="submission" date="2020-08" db="EMBL/GenBank/DDBJ databases">
        <authorList>
            <person name="Liu C."/>
            <person name="Sun Q."/>
        </authorList>
    </citation>
    <scope>NUCLEOTIDE SEQUENCE [LARGE SCALE GENOMIC DNA]</scope>
    <source>
        <strain evidence="1 2">NSJ-62</strain>
    </source>
</reference>
<dbReference type="CDD" id="cd09846">
    <property type="entry name" value="DUF1312"/>
    <property type="match status" value="1"/>
</dbReference>
<dbReference type="RefSeq" id="WP_187333049.1">
    <property type="nucleotide sequence ID" value="NZ_CP060490.1"/>
</dbReference>
<evidence type="ECO:0000313" key="2">
    <source>
        <dbReference type="Proteomes" id="UP000515960"/>
    </source>
</evidence>
<organism evidence="1 2">
    <name type="scientific">Oscillibacter hominis</name>
    <dbReference type="NCBI Taxonomy" id="2763056"/>
    <lineage>
        <taxon>Bacteria</taxon>
        <taxon>Bacillati</taxon>
        <taxon>Bacillota</taxon>
        <taxon>Clostridia</taxon>
        <taxon>Eubacteriales</taxon>
        <taxon>Oscillospiraceae</taxon>
        <taxon>Oscillibacter</taxon>
    </lineage>
</organism>
<protein>
    <submittedName>
        <fullName evidence="1">NusG domain II-containing protein</fullName>
    </submittedName>
</protein>
<name>A0A7G9B4G7_9FIRM</name>
<proteinExistence type="predicted"/>
<evidence type="ECO:0000313" key="1">
    <source>
        <dbReference type="EMBL" id="QNL44448.1"/>
    </source>
</evidence>
<sequence>MSMKRSPKLKPSPWDILVAAAVLALAVACGAAVWSRGSSISLTAVVSIEGTETERVSLASSARRTYSSNGYTLEVEFCPGGETGVRVRSSDCPSQDCVHTGTITRSGQSIVCLPARISIQLVGDASSGADAVIG</sequence>
<keyword evidence="2" id="KW-1185">Reference proteome</keyword>
<dbReference type="PROSITE" id="PS51257">
    <property type="entry name" value="PROKAR_LIPOPROTEIN"/>
    <property type="match status" value="1"/>
</dbReference>